<feature type="transmembrane region" description="Helical" evidence="6">
    <location>
        <begin position="332"/>
        <end position="351"/>
    </location>
</feature>
<name>A0A1F7WN73_9BACT</name>
<dbReference type="GO" id="GO:0005886">
    <property type="term" value="C:plasma membrane"/>
    <property type="evidence" value="ECO:0007669"/>
    <property type="project" value="UniProtKB-SubCell"/>
</dbReference>
<evidence type="ECO:0000256" key="5">
    <source>
        <dbReference type="ARBA" id="ARBA00023136"/>
    </source>
</evidence>
<feature type="transmembrane region" description="Helical" evidence="6">
    <location>
        <begin position="274"/>
        <end position="292"/>
    </location>
</feature>
<gene>
    <name evidence="8" type="ORF">A2112_00330</name>
</gene>
<reference evidence="8 9" key="1">
    <citation type="journal article" date="2016" name="Nat. Commun.">
        <title>Thousands of microbial genomes shed light on interconnected biogeochemical processes in an aquifer system.</title>
        <authorList>
            <person name="Anantharaman K."/>
            <person name="Brown C.T."/>
            <person name="Hug L.A."/>
            <person name="Sharon I."/>
            <person name="Castelle C.J."/>
            <person name="Probst A.J."/>
            <person name="Thomas B.C."/>
            <person name="Singh A."/>
            <person name="Wilkins M.J."/>
            <person name="Karaoz U."/>
            <person name="Brodie E.L."/>
            <person name="Williams K.H."/>
            <person name="Hubbard S.S."/>
            <person name="Banfield J.F."/>
        </authorList>
    </citation>
    <scope>NUCLEOTIDE SEQUENCE [LARGE SCALE GENOMIC DNA]</scope>
</reference>
<evidence type="ECO:0000259" key="7">
    <source>
        <dbReference type="Pfam" id="PF03772"/>
    </source>
</evidence>
<evidence type="ECO:0000256" key="2">
    <source>
        <dbReference type="ARBA" id="ARBA00022475"/>
    </source>
</evidence>
<dbReference type="EMBL" id="MGFK01000025">
    <property type="protein sequence ID" value="OGM03987.1"/>
    <property type="molecule type" value="Genomic_DNA"/>
</dbReference>
<evidence type="ECO:0000313" key="8">
    <source>
        <dbReference type="EMBL" id="OGM03987.1"/>
    </source>
</evidence>
<feature type="transmembrane region" description="Helical" evidence="6">
    <location>
        <begin position="175"/>
        <end position="196"/>
    </location>
</feature>
<accession>A0A1F7WN73</accession>
<dbReference type="InterPro" id="IPR004477">
    <property type="entry name" value="ComEC_N"/>
</dbReference>
<comment type="subcellular location">
    <subcellularLocation>
        <location evidence="1">Cell membrane</location>
        <topology evidence="1">Multi-pass membrane protein</topology>
    </subcellularLocation>
</comment>
<keyword evidence="3 6" id="KW-0812">Transmembrane</keyword>
<organism evidence="8 9">
    <name type="scientific">Candidatus Woesebacteria bacterium GWA1_42_12</name>
    <dbReference type="NCBI Taxonomy" id="1802472"/>
    <lineage>
        <taxon>Bacteria</taxon>
        <taxon>Candidatus Woeseibacteriota</taxon>
    </lineage>
</organism>
<feature type="transmembrane region" description="Helical" evidence="6">
    <location>
        <begin position="216"/>
        <end position="231"/>
    </location>
</feature>
<protein>
    <recommendedName>
        <fullName evidence="7">ComEC/Rec2-related protein domain-containing protein</fullName>
    </recommendedName>
</protein>
<evidence type="ECO:0000256" key="4">
    <source>
        <dbReference type="ARBA" id="ARBA00022989"/>
    </source>
</evidence>
<proteinExistence type="predicted"/>
<keyword evidence="5 6" id="KW-0472">Membrane</keyword>
<dbReference type="NCBIfam" id="TIGR00360">
    <property type="entry name" value="ComEC_N-term"/>
    <property type="match status" value="1"/>
</dbReference>
<comment type="caution">
    <text evidence="8">The sequence shown here is derived from an EMBL/GenBank/DDBJ whole genome shotgun (WGS) entry which is preliminary data.</text>
</comment>
<dbReference type="PANTHER" id="PTHR30619">
    <property type="entry name" value="DNA INTERNALIZATION/COMPETENCE PROTEIN COMEC/REC2"/>
    <property type="match status" value="1"/>
</dbReference>
<feature type="transmembrane region" description="Helical" evidence="6">
    <location>
        <begin position="146"/>
        <end position="168"/>
    </location>
</feature>
<evidence type="ECO:0000313" key="9">
    <source>
        <dbReference type="Proteomes" id="UP000177091"/>
    </source>
</evidence>
<dbReference type="Proteomes" id="UP000177091">
    <property type="component" value="Unassembled WGS sequence"/>
</dbReference>
<evidence type="ECO:0000256" key="1">
    <source>
        <dbReference type="ARBA" id="ARBA00004651"/>
    </source>
</evidence>
<keyword evidence="2" id="KW-1003">Cell membrane</keyword>
<feature type="transmembrane region" description="Helical" evidence="6">
    <location>
        <begin position="236"/>
        <end position="254"/>
    </location>
</feature>
<dbReference type="PANTHER" id="PTHR30619:SF1">
    <property type="entry name" value="RECOMBINATION PROTEIN 2"/>
    <property type="match status" value="1"/>
</dbReference>
<sequence length="352" mass="38579">MKYFIWFFLILVLTLRLITYNPKFSEGQKVRISDTVSSEPIKYSYYQGFNLQGLKIYLPSYPEVSYGDFVIIEGVVEGRELKNPLLIEKKEGRGVLYKLREKLLGNLRKALPEPHSSLLAGVTLGIKSGMPSYFWEALKSTGTAHVVVASGMNVTLVASFLIGLLTIFLPRGKAIVMAIFGVWFYALISGFDAPIIRAAIMGSIAFVAQKVGRLNYAWRGLGISALLMLIVKPNWITDLGFILSFLATASILAFEPKLEKTFSFLPKVIKENFATSLAAQVGVAPVIFLTFGQFNILSPLINTAIAPTIAPMTMIAGVGSLVGLLIPDLGKILLLLTIPLTSYFIGVVKLFA</sequence>
<keyword evidence="4 6" id="KW-1133">Transmembrane helix</keyword>
<evidence type="ECO:0000256" key="6">
    <source>
        <dbReference type="SAM" id="Phobius"/>
    </source>
</evidence>
<feature type="transmembrane region" description="Helical" evidence="6">
    <location>
        <begin position="304"/>
        <end position="326"/>
    </location>
</feature>
<dbReference type="AlphaFoldDB" id="A0A1F7WN73"/>
<dbReference type="InterPro" id="IPR052159">
    <property type="entry name" value="Competence_DNA_uptake"/>
</dbReference>
<dbReference type="Pfam" id="PF03772">
    <property type="entry name" value="Competence"/>
    <property type="match status" value="1"/>
</dbReference>
<feature type="domain" description="ComEC/Rec2-related protein" evidence="7">
    <location>
        <begin position="123"/>
        <end position="352"/>
    </location>
</feature>
<evidence type="ECO:0000256" key="3">
    <source>
        <dbReference type="ARBA" id="ARBA00022692"/>
    </source>
</evidence>